<evidence type="ECO:0000313" key="1">
    <source>
        <dbReference type="EMBL" id="ABW25442.1"/>
    </source>
</evidence>
<dbReference type="EMBL" id="CP000828">
    <property type="protein sequence ID" value="ABW25442.1"/>
    <property type="molecule type" value="Genomic_DNA"/>
</dbReference>
<dbReference type="AlphaFoldDB" id="B0CA02"/>
<sequence>MAISEELNLVFIHIPKNAGKSVTSALNIFDLSNKRNNKLVQRNLIGNVGRFFSQRSNRHSLNFSPKMGMYDYPLYMGHCTLQEMVSLRLSSIEFFKNADKFAVIRNPFSRTLSLFHHWCKKNYRDKSEASILFDKFITEIENIRSYGEIGSDTLLGKCRHSMISHFNLQVEFLDTNFSGISSDYILQYEYLNDALKSFIQYITLPVDQFAWETYPNSLSKDSFWYEILNSNEIVLKINRIFSRDFYELGYQTDNFSFENSKSCFPKGYEEISSGFFKRVS</sequence>
<name>B0CA02_ACAM1</name>
<dbReference type="InterPro" id="IPR005331">
    <property type="entry name" value="Sulfotransferase"/>
</dbReference>
<dbReference type="HOGENOM" id="CLU_992563_0_0_3"/>
<dbReference type="STRING" id="329726.AM1_0385"/>
<protein>
    <recommendedName>
        <fullName evidence="3">Sulfotransferase family protein</fullName>
    </recommendedName>
</protein>
<evidence type="ECO:0008006" key="3">
    <source>
        <dbReference type="Google" id="ProtNLM"/>
    </source>
</evidence>
<evidence type="ECO:0000313" key="2">
    <source>
        <dbReference type="Proteomes" id="UP000000268"/>
    </source>
</evidence>
<dbReference type="GO" id="GO:0008146">
    <property type="term" value="F:sulfotransferase activity"/>
    <property type="evidence" value="ECO:0007669"/>
    <property type="project" value="InterPro"/>
</dbReference>
<dbReference type="Pfam" id="PF03567">
    <property type="entry name" value="Sulfotransfer_2"/>
    <property type="match status" value="1"/>
</dbReference>
<dbReference type="RefSeq" id="WP_012161052.1">
    <property type="nucleotide sequence ID" value="NC_009925.1"/>
</dbReference>
<dbReference type="Proteomes" id="UP000000268">
    <property type="component" value="Chromosome"/>
</dbReference>
<dbReference type="KEGG" id="amr:AM1_0385"/>
<organism evidence="1 2">
    <name type="scientific">Acaryochloris marina (strain MBIC 11017)</name>
    <dbReference type="NCBI Taxonomy" id="329726"/>
    <lineage>
        <taxon>Bacteria</taxon>
        <taxon>Bacillati</taxon>
        <taxon>Cyanobacteriota</taxon>
        <taxon>Cyanophyceae</taxon>
        <taxon>Acaryochloridales</taxon>
        <taxon>Acaryochloridaceae</taxon>
        <taxon>Acaryochloris</taxon>
    </lineage>
</organism>
<reference evidence="1 2" key="1">
    <citation type="journal article" date="2008" name="Proc. Natl. Acad. Sci. U.S.A.">
        <title>Niche adaptation and genome expansion in the chlorophyll d-producing cyanobacterium Acaryochloris marina.</title>
        <authorList>
            <person name="Swingley W.D."/>
            <person name="Chen M."/>
            <person name="Cheung P.C."/>
            <person name="Conrad A.L."/>
            <person name="Dejesa L.C."/>
            <person name="Hao J."/>
            <person name="Honchak B.M."/>
            <person name="Karbach L.E."/>
            <person name="Kurdoglu A."/>
            <person name="Lahiri S."/>
            <person name="Mastrian S.D."/>
            <person name="Miyashita H."/>
            <person name="Page L."/>
            <person name="Ramakrishna P."/>
            <person name="Satoh S."/>
            <person name="Sattley W.M."/>
            <person name="Shimada Y."/>
            <person name="Taylor H.L."/>
            <person name="Tomo T."/>
            <person name="Tsuchiya T."/>
            <person name="Wang Z.T."/>
            <person name="Raymond J."/>
            <person name="Mimuro M."/>
            <person name="Blankenship R.E."/>
            <person name="Touchman J.W."/>
        </authorList>
    </citation>
    <scope>NUCLEOTIDE SEQUENCE [LARGE SCALE GENOMIC DNA]</scope>
    <source>
        <strain evidence="2">MBIC 11017</strain>
    </source>
</reference>
<dbReference type="GO" id="GO:0016020">
    <property type="term" value="C:membrane"/>
    <property type="evidence" value="ECO:0007669"/>
    <property type="project" value="InterPro"/>
</dbReference>
<proteinExistence type="predicted"/>
<dbReference type="Gene3D" id="3.40.50.300">
    <property type="entry name" value="P-loop containing nucleotide triphosphate hydrolases"/>
    <property type="match status" value="1"/>
</dbReference>
<dbReference type="OrthoDB" id="288532at2"/>
<accession>B0CA02</accession>
<dbReference type="InterPro" id="IPR027417">
    <property type="entry name" value="P-loop_NTPase"/>
</dbReference>
<gene>
    <name evidence="1" type="ordered locus">AM1_0385</name>
</gene>
<keyword evidence="2" id="KW-1185">Reference proteome</keyword>